<dbReference type="PANTHER" id="PTHR23322">
    <property type="entry name" value="FAS-ASSOCIATED PROTEIN"/>
    <property type="match status" value="1"/>
</dbReference>
<dbReference type="CDD" id="cd01767">
    <property type="entry name" value="UBX"/>
    <property type="match status" value="1"/>
</dbReference>
<reference evidence="3 4" key="1">
    <citation type="journal article" date="2017" name="Mycologia">
        <title>Bifiguratus adelaidae, gen. et sp. nov., a new member of Mucoromycotina in endophytic and soil-dwelling habitats.</title>
        <authorList>
            <person name="Torres-Cruz T.J."/>
            <person name="Billingsley Tobias T.L."/>
            <person name="Almatruk M."/>
            <person name="Hesse C."/>
            <person name="Kuske C.R."/>
            <person name="Desiro A."/>
            <person name="Benucci G.M."/>
            <person name="Bonito G."/>
            <person name="Stajich J.E."/>
            <person name="Dunlap C."/>
            <person name="Arnold A.E."/>
            <person name="Porras-Alfaro A."/>
        </authorList>
    </citation>
    <scope>NUCLEOTIDE SEQUENCE [LARGE SCALE GENOMIC DNA]</scope>
    <source>
        <strain evidence="3 4">AZ0501</strain>
    </source>
</reference>
<feature type="compositionally biased region" description="Low complexity" evidence="1">
    <location>
        <begin position="47"/>
        <end position="61"/>
    </location>
</feature>
<dbReference type="GO" id="GO:0043130">
    <property type="term" value="F:ubiquitin binding"/>
    <property type="evidence" value="ECO:0007669"/>
    <property type="project" value="EnsemblFungi"/>
</dbReference>
<dbReference type="InterPro" id="IPR029071">
    <property type="entry name" value="Ubiquitin-like_domsf"/>
</dbReference>
<feature type="compositionally biased region" description="Basic and acidic residues" evidence="1">
    <location>
        <begin position="326"/>
        <end position="347"/>
    </location>
</feature>
<dbReference type="SMART" id="SM00166">
    <property type="entry name" value="UBX"/>
    <property type="match status" value="1"/>
</dbReference>
<accession>A0A261Y699</accession>
<dbReference type="InterPro" id="IPR003903">
    <property type="entry name" value="UIM_dom"/>
</dbReference>
<dbReference type="OrthoDB" id="270602at2759"/>
<dbReference type="Gene3D" id="3.10.20.90">
    <property type="entry name" value="Phosphatidylinositol 3-kinase Catalytic Subunit, Chain A, domain 1"/>
    <property type="match status" value="1"/>
</dbReference>
<evidence type="ECO:0000313" key="4">
    <source>
        <dbReference type="Proteomes" id="UP000242875"/>
    </source>
</evidence>
<dbReference type="InterPro" id="IPR001012">
    <property type="entry name" value="UBX_dom"/>
</dbReference>
<dbReference type="Proteomes" id="UP000242875">
    <property type="component" value="Unassembled WGS sequence"/>
</dbReference>
<evidence type="ECO:0000259" key="2">
    <source>
        <dbReference type="PROSITE" id="PS50033"/>
    </source>
</evidence>
<dbReference type="AlphaFoldDB" id="A0A261Y699"/>
<dbReference type="Pfam" id="PF13899">
    <property type="entry name" value="Thioredoxin_7"/>
    <property type="match status" value="1"/>
</dbReference>
<dbReference type="CDD" id="cd02958">
    <property type="entry name" value="UAS"/>
    <property type="match status" value="1"/>
</dbReference>
<dbReference type="GO" id="GO:0051117">
    <property type="term" value="F:ATPase binding"/>
    <property type="evidence" value="ECO:0007669"/>
    <property type="project" value="EnsemblFungi"/>
</dbReference>
<dbReference type="InterPro" id="IPR036249">
    <property type="entry name" value="Thioredoxin-like_sf"/>
</dbReference>
<dbReference type="SUPFAM" id="SSF52833">
    <property type="entry name" value="Thioredoxin-like"/>
    <property type="match status" value="1"/>
</dbReference>
<dbReference type="GO" id="GO:0005634">
    <property type="term" value="C:nucleus"/>
    <property type="evidence" value="ECO:0007669"/>
    <property type="project" value="TreeGrafter"/>
</dbReference>
<dbReference type="PROSITE" id="PS50033">
    <property type="entry name" value="UBX"/>
    <property type="match status" value="1"/>
</dbReference>
<dbReference type="SUPFAM" id="SSF54236">
    <property type="entry name" value="Ubiquitin-like"/>
    <property type="match status" value="1"/>
</dbReference>
<gene>
    <name evidence="3" type="ORF">BZG36_00982</name>
</gene>
<proteinExistence type="predicted"/>
<feature type="compositionally biased region" description="Polar residues" evidence="1">
    <location>
        <begin position="348"/>
        <end position="357"/>
    </location>
</feature>
<dbReference type="GO" id="GO:0043161">
    <property type="term" value="P:proteasome-mediated ubiquitin-dependent protein catabolic process"/>
    <property type="evidence" value="ECO:0007669"/>
    <property type="project" value="EnsemblFungi"/>
</dbReference>
<dbReference type="PROSITE" id="PS50330">
    <property type="entry name" value="UIM"/>
    <property type="match status" value="1"/>
</dbReference>
<dbReference type="Pfam" id="PF14555">
    <property type="entry name" value="UBA_4"/>
    <property type="match status" value="1"/>
</dbReference>
<organism evidence="3 4">
    <name type="scientific">Bifiguratus adelaidae</name>
    <dbReference type="NCBI Taxonomy" id="1938954"/>
    <lineage>
        <taxon>Eukaryota</taxon>
        <taxon>Fungi</taxon>
        <taxon>Fungi incertae sedis</taxon>
        <taxon>Mucoromycota</taxon>
        <taxon>Mucoromycotina</taxon>
        <taxon>Endogonomycetes</taxon>
        <taxon>Endogonales</taxon>
        <taxon>Endogonales incertae sedis</taxon>
        <taxon>Bifiguratus</taxon>
    </lineage>
</organism>
<dbReference type="InterPro" id="IPR050730">
    <property type="entry name" value="UBX_domain-protein"/>
</dbReference>
<dbReference type="Gene3D" id="1.10.8.10">
    <property type="entry name" value="DNA helicase RuvA subunit, C-terminal domain"/>
    <property type="match status" value="1"/>
</dbReference>
<dbReference type="SMART" id="SM00594">
    <property type="entry name" value="UAS"/>
    <property type="match status" value="1"/>
</dbReference>
<feature type="region of interest" description="Disordered" evidence="1">
    <location>
        <begin position="303"/>
        <end position="370"/>
    </location>
</feature>
<dbReference type="InterPro" id="IPR006577">
    <property type="entry name" value="UAS"/>
</dbReference>
<evidence type="ECO:0000313" key="3">
    <source>
        <dbReference type="EMBL" id="OZJ06108.1"/>
    </source>
</evidence>
<name>A0A261Y699_9FUNG</name>
<feature type="region of interest" description="Disordered" evidence="1">
    <location>
        <begin position="47"/>
        <end position="69"/>
    </location>
</feature>
<evidence type="ECO:0000256" key="1">
    <source>
        <dbReference type="SAM" id="MobiDB-lite"/>
    </source>
</evidence>
<dbReference type="Pfam" id="PF00789">
    <property type="entry name" value="UBX"/>
    <property type="match status" value="1"/>
</dbReference>
<feature type="domain" description="UBX" evidence="2">
    <location>
        <begin position="366"/>
        <end position="442"/>
    </location>
</feature>
<dbReference type="Gene3D" id="3.40.30.10">
    <property type="entry name" value="Glutaredoxin"/>
    <property type="match status" value="1"/>
</dbReference>
<dbReference type="EMBL" id="MVBO01000006">
    <property type="protein sequence ID" value="OZJ06108.1"/>
    <property type="molecule type" value="Genomic_DNA"/>
</dbReference>
<keyword evidence="4" id="KW-1185">Reference proteome</keyword>
<comment type="caution">
    <text evidence="3">The sequence shown here is derived from an EMBL/GenBank/DDBJ whole genome shotgun (WGS) entry which is preliminary data.</text>
</comment>
<dbReference type="PANTHER" id="PTHR23322:SF6">
    <property type="entry name" value="UBX DOMAIN-CONTAINING PROTEIN 7"/>
    <property type="match status" value="1"/>
</dbReference>
<protein>
    <recommendedName>
        <fullName evidence="2">UBX domain-containing protein</fullName>
    </recommendedName>
</protein>
<sequence>MDDSIQHFSAITGADPDIASKYLKYKLGDGQMDAAISLYYEYGGTDPTSQQASASTSTPPAVETDQVRAPIAPTRDVLLGDEYSPYQPQVASGRLRSNPFHQLETTSFEAFRDFSAEAEALEDRFSRQSERVQRLADLFRPPFDLMFKGDFDAASCAARAEARKEKKLLMVNIQDPSQFPCQVLNRDVWNDNQVKELVREHFVFLQYGHESPDGKKYTSFYPVEEFPYISILDPRSGELLQTWTSSMDVADFMMNVTDFLDDRERGEPQSSVRKAAVGAQPVQKNLADMTEEEQMEAAIAASMAENSNTRNDKRSIMIIDSDDEESSPRQEKTRRKSSDSEVEEITREQVQPQNTIQAIKRDEPTDPATTTRIQVRLPDGKRIVRRFGKEDPVRYLFEFVKSEVSQAADSDFEIMFNRQRLKDVMEQTIHDAGIENAAVNVII</sequence>